<gene>
    <name evidence="5" type="ORF">XA68_18301</name>
</gene>
<evidence type="ECO:0000256" key="2">
    <source>
        <dbReference type="ARBA" id="ARBA00038160"/>
    </source>
</evidence>
<evidence type="ECO:0000256" key="3">
    <source>
        <dbReference type="SAM" id="MobiDB-lite"/>
    </source>
</evidence>
<evidence type="ECO:0000313" key="5">
    <source>
        <dbReference type="EMBL" id="PFH55448.1"/>
    </source>
</evidence>
<dbReference type="PROSITE" id="PS51747">
    <property type="entry name" value="CYT_DCMP_DEAMINASES_2"/>
    <property type="match status" value="1"/>
</dbReference>
<dbReference type="GO" id="GO:0005737">
    <property type="term" value="C:cytoplasm"/>
    <property type="evidence" value="ECO:0007669"/>
    <property type="project" value="TreeGrafter"/>
</dbReference>
<evidence type="ECO:0000259" key="4">
    <source>
        <dbReference type="PROSITE" id="PS51747"/>
    </source>
</evidence>
<feature type="compositionally biased region" description="Polar residues" evidence="3">
    <location>
        <begin position="1"/>
        <end position="20"/>
    </location>
</feature>
<dbReference type="GO" id="GO:0052717">
    <property type="term" value="F:tRNA-specific adenosine-34 deaminase activity"/>
    <property type="evidence" value="ECO:0007669"/>
    <property type="project" value="TreeGrafter"/>
</dbReference>
<reference evidence="5 6" key="2">
    <citation type="journal article" date="2017" name="Sci. Rep.">
        <title>Ant-infecting Ophiocordyceps genomes reveal a high diversity of potential behavioral manipulation genes and a possible major role for enterotoxins.</title>
        <authorList>
            <person name="de Bekker C."/>
            <person name="Ohm R.A."/>
            <person name="Evans H.C."/>
            <person name="Brachmann A."/>
            <person name="Hughes D.P."/>
        </authorList>
    </citation>
    <scope>NUCLEOTIDE SEQUENCE [LARGE SCALE GENOMIC DNA]</scope>
    <source>
        <strain evidence="5 6">SC16a</strain>
    </source>
</reference>
<dbReference type="Gene3D" id="3.40.140.10">
    <property type="entry name" value="Cytidine Deaminase, domain 2"/>
    <property type="match status" value="1"/>
</dbReference>
<dbReference type="GO" id="GO:0005634">
    <property type="term" value="C:nucleus"/>
    <property type="evidence" value="ECO:0007669"/>
    <property type="project" value="TreeGrafter"/>
</dbReference>
<feature type="compositionally biased region" description="Basic and acidic residues" evidence="3">
    <location>
        <begin position="26"/>
        <end position="39"/>
    </location>
</feature>
<dbReference type="EMBL" id="LAZP02000913">
    <property type="protein sequence ID" value="PFH55448.1"/>
    <property type="molecule type" value="Genomic_DNA"/>
</dbReference>
<dbReference type="PANTHER" id="PTHR11079:SF156">
    <property type="entry name" value="INACTIVE TRNA-SPECIFIC ADENOSINE DEAMINASE-LIKE PROTEIN 3-RELATED"/>
    <property type="match status" value="1"/>
</dbReference>
<dbReference type="STRING" id="268505.A0A2A9P285"/>
<dbReference type="OrthoDB" id="3180714at2759"/>
<feature type="region of interest" description="Disordered" evidence="3">
    <location>
        <begin position="121"/>
        <end position="154"/>
    </location>
</feature>
<accession>A0A2A9P285</accession>
<comment type="similarity">
    <text evidence="2">Belongs to the cytidine and deoxycytidylate deaminase family. ADAT3 subfamily.</text>
</comment>
<feature type="domain" description="CMP/dCMP-type deaminase" evidence="4">
    <location>
        <begin position="449"/>
        <end position="614"/>
    </location>
</feature>
<dbReference type="InterPro" id="IPR016193">
    <property type="entry name" value="Cytidine_deaminase-like"/>
</dbReference>
<dbReference type="Proteomes" id="UP000037136">
    <property type="component" value="Unassembled WGS sequence"/>
</dbReference>
<dbReference type="SUPFAM" id="SSF53927">
    <property type="entry name" value="Cytidine deaminase-like"/>
    <property type="match status" value="1"/>
</dbReference>
<reference evidence="5 6" key="1">
    <citation type="journal article" date="2015" name="BMC Genomics">
        <title>Gene expression during zombie ant biting behavior reflects the complexity underlying fungal parasitic behavioral manipulation.</title>
        <authorList>
            <person name="de Bekker C."/>
            <person name="Ohm R.A."/>
            <person name="Loreto R.G."/>
            <person name="Sebastian A."/>
            <person name="Albert I."/>
            <person name="Merrow M."/>
            <person name="Brachmann A."/>
            <person name="Hughes D.P."/>
        </authorList>
    </citation>
    <scope>NUCLEOTIDE SEQUENCE [LARGE SCALE GENOMIC DNA]</scope>
    <source>
        <strain evidence="5 6">SC16a</strain>
    </source>
</reference>
<organism evidence="5 6">
    <name type="scientific">Ophiocordyceps unilateralis</name>
    <name type="common">Zombie-ant fungus</name>
    <name type="synonym">Torrubia unilateralis</name>
    <dbReference type="NCBI Taxonomy" id="268505"/>
    <lineage>
        <taxon>Eukaryota</taxon>
        <taxon>Fungi</taxon>
        <taxon>Dikarya</taxon>
        <taxon>Ascomycota</taxon>
        <taxon>Pezizomycotina</taxon>
        <taxon>Sordariomycetes</taxon>
        <taxon>Hypocreomycetidae</taxon>
        <taxon>Hypocreales</taxon>
        <taxon>Ophiocordycipitaceae</taxon>
        <taxon>Ophiocordyceps</taxon>
    </lineage>
</organism>
<dbReference type="AlphaFoldDB" id="A0A2A9P285"/>
<dbReference type="InterPro" id="IPR002125">
    <property type="entry name" value="CMP_dCMP_dom"/>
</dbReference>
<evidence type="ECO:0000313" key="6">
    <source>
        <dbReference type="Proteomes" id="UP000037136"/>
    </source>
</evidence>
<dbReference type="GO" id="GO:0008033">
    <property type="term" value="P:tRNA processing"/>
    <property type="evidence" value="ECO:0007669"/>
    <property type="project" value="UniProtKB-KW"/>
</dbReference>
<sequence length="658" mass="71293">MATTPRASVSSAALQISSDAASGKSGGEKQRPVRCHTDSSHLPFRPMATVSPQLDVHLDVHLDVCIRPIASPLLFLTSSSPALHSRPGPRGKPTSSILLQAGSFSWSRLVWRKTGLSQLPRSLTPFLPPPPQSRKRPFQQSASPPPSPAPYSPSPDPYLSLFPISNIVTSCPASAPDAVSSFAVPSIRPGADDDAWLGRRPLSPRPLSSGPSTKACFFCDDMAASAPLDPDRSAPCQMEHDGNKVYSDSVGAEANGKPARPCKILPNPLVDDLKELHVGRGVLIPLKTTQEVRQDHVITQAYMTRVPTKSANDVIMAVRTLRPEGSANPLPHLRTCAKPNDLPAHIKTQLMNDTAAGRQIHTSKSTWIYVIVGETKDFSKEEVLRVLSGLAGVGQDVFVASIPIPLLPPTSQVQAAMWSSQFWPTVYRKNNPLGPHPSVVGRGTDDIKDDASVWMALAHQVARDAKRAGIGEAMGAVIVQRSERGAELVGLAGDARRHQASCRGFKNNPMTHCVLRAISMVAQKLVRHERREGGLSVTRPNLAYDAFQDRPLLDVERACLAQDHPNKDGYLCHGLELYVTHEPCVACSMGILHSRMGKVAFCKHMPRTGGLSSDDRPDGGGRGLGLFWRRELNWSLLAWEWERDGVAGLPPVDPTTHV</sequence>
<feature type="compositionally biased region" description="Pro residues" evidence="3">
    <location>
        <begin position="143"/>
        <end position="154"/>
    </location>
</feature>
<proteinExistence type="inferred from homology"/>
<feature type="region of interest" description="Disordered" evidence="3">
    <location>
        <begin position="1"/>
        <end position="40"/>
    </location>
</feature>
<dbReference type="Pfam" id="PF00383">
    <property type="entry name" value="dCMP_cyt_deam_1"/>
    <property type="match status" value="1"/>
</dbReference>
<protein>
    <recommendedName>
        <fullName evidence="4">CMP/dCMP-type deaminase domain-containing protein</fullName>
    </recommendedName>
</protein>
<keyword evidence="6" id="KW-1185">Reference proteome</keyword>
<evidence type="ECO:0000256" key="1">
    <source>
        <dbReference type="ARBA" id="ARBA00022694"/>
    </source>
</evidence>
<name>A0A2A9P285_OPHUN</name>
<dbReference type="PANTHER" id="PTHR11079">
    <property type="entry name" value="CYTOSINE DEAMINASE FAMILY MEMBER"/>
    <property type="match status" value="1"/>
</dbReference>
<keyword evidence="1" id="KW-0819">tRNA processing</keyword>
<comment type="caution">
    <text evidence="5">The sequence shown here is derived from an EMBL/GenBank/DDBJ whole genome shotgun (WGS) entry which is preliminary data.</text>
</comment>